<evidence type="ECO:0008006" key="3">
    <source>
        <dbReference type="Google" id="ProtNLM"/>
    </source>
</evidence>
<dbReference type="EMBL" id="JACOQH010000013">
    <property type="protein sequence ID" value="MBC5754909.1"/>
    <property type="molecule type" value="Genomic_DNA"/>
</dbReference>
<proteinExistence type="predicted"/>
<name>A0ABR7IDN9_9FIRM</name>
<comment type="caution">
    <text evidence="1">The sequence shown here is derived from an EMBL/GenBank/DDBJ whole genome shotgun (WGS) entry which is preliminary data.</text>
</comment>
<evidence type="ECO:0000313" key="2">
    <source>
        <dbReference type="Proteomes" id="UP000621540"/>
    </source>
</evidence>
<dbReference type="Proteomes" id="UP000621540">
    <property type="component" value="Unassembled WGS sequence"/>
</dbReference>
<evidence type="ECO:0000313" key="1">
    <source>
        <dbReference type="EMBL" id="MBC5754909.1"/>
    </source>
</evidence>
<dbReference type="RefSeq" id="WP_176924629.1">
    <property type="nucleotide sequence ID" value="NZ_JACOQH010000013.1"/>
</dbReference>
<sequence length="122" mass="13925">MLINTKCNKCNESTKFVTGFWDGEGDTHGCLYDCKNTKCDVKQLREVADQEAVQKRLEIQRLNGKNGIYAGQLVALRKNAKVSIRKMAEISGCNVAEYCAYENERKAFNLEAYQKCINYLKQ</sequence>
<protein>
    <recommendedName>
        <fullName evidence="3">XRE family transcriptional regulator</fullName>
    </recommendedName>
</protein>
<dbReference type="InterPro" id="IPR010982">
    <property type="entry name" value="Lambda_DNA-bd_dom_sf"/>
</dbReference>
<accession>A0ABR7IDN9</accession>
<organism evidence="1 2">
    <name type="scientific">Roseburia yibonii</name>
    <dbReference type="NCBI Taxonomy" id="2763063"/>
    <lineage>
        <taxon>Bacteria</taxon>
        <taxon>Bacillati</taxon>
        <taxon>Bacillota</taxon>
        <taxon>Clostridia</taxon>
        <taxon>Lachnospirales</taxon>
        <taxon>Lachnospiraceae</taxon>
        <taxon>Roseburia</taxon>
    </lineage>
</organism>
<reference evidence="1 2" key="1">
    <citation type="submission" date="2020-08" db="EMBL/GenBank/DDBJ databases">
        <title>Genome public.</title>
        <authorList>
            <person name="Liu C."/>
            <person name="Sun Q."/>
        </authorList>
    </citation>
    <scope>NUCLEOTIDE SEQUENCE [LARGE SCALE GENOMIC DNA]</scope>
    <source>
        <strain evidence="1 2">BX0805</strain>
    </source>
</reference>
<keyword evidence="2" id="KW-1185">Reference proteome</keyword>
<dbReference type="SUPFAM" id="SSF47413">
    <property type="entry name" value="lambda repressor-like DNA-binding domains"/>
    <property type="match status" value="1"/>
</dbReference>
<gene>
    <name evidence="1" type="ORF">H8Z76_13045</name>
</gene>